<keyword evidence="2" id="KW-1185">Reference proteome</keyword>
<organism evidence="1 2">
    <name type="scientific">Anaeroselena agilis</name>
    <dbReference type="NCBI Taxonomy" id="3063788"/>
    <lineage>
        <taxon>Bacteria</taxon>
        <taxon>Bacillati</taxon>
        <taxon>Bacillota</taxon>
        <taxon>Negativicutes</taxon>
        <taxon>Acetonemataceae</taxon>
        <taxon>Anaeroselena</taxon>
    </lineage>
</organism>
<evidence type="ECO:0000313" key="1">
    <source>
        <dbReference type="EMBL" id="MDT8901614.1"/>
    </source>
</evidence>
<dbReference type="RefSeq" id="WP_413780120.1">
    <property type="nucleotide sequence ID" value="NZ_JAUOZS010000001.1"/>
</dbReference>
<accession>A0ABU3NXS6</accession>
<name>A0ABU3NXS6_9FIRM</name>
<comment type="caution">
    <text evidence="1">The sequence shown here is derived from an EMBL/GenBank/DDBJ whole genome shotgun (WGS) entry which is preliminary data.</text>
</comment>
<sequence>MEFDGAVIKERDVTYAVVAVKGGVIDSDNTLAAEQAVNSYQKYFPSLPVVLIAQDLTGSPTYYGDKDIVTLLARLPFNQIPWKRYGA</sequence>
<protein>
    <submittedName>
        <fullName evidence="1">Uncharacterized protein</fullName>
    </submittedName>
</protein>
<evidence type="ECO:0000313" key="2">
    <source>
        <dbReference type="Proteomes" id="UP001254848"/>
    </source>
</evidence>
<dbReference type="EMBL" id="JAUOZS010000001">
    <property type="protein sequence ID" value="MDT8901614.1"/>
    <property type="molecule type" value="Genomic_DNA"/>
</dbReference>
<dbReference type="Proteomes" id="UP001254848">
    <property type="component" value="Unassembled WGS sequence"/>
</dbReference>
<gene>
    <name evidence="1" type="ORF">Q4T40_10205</name>
</gene>
<proteinExistence type="predicted"/>
<reference evidence="1 2" key="1">
    <citation type="submission" date="2023-07" db="EMBL/GenBank/DDBJ databases">
        <title>The novel representative of Negativicutes class, Anaeroselena agilis gen. nov. sp. nov.</title>
        <authorList>
            <person name="Prokofeva M.I."/>
            <person name="Elcheninov A.G."/>
            <person name="Klyukina A."/>
            <person name="Kublanov I.V."/>
            <person name="Frolov E.N."/>
            <person name="Podosokorskaya O.A."/>
        </authorList>
    </citation>
    <scope>NUCLEOTIDE SEQUENCE [LARGE SCALE GENOMIC DNA]</scope>
    <source>
        <strain evidence="1 2">4137-cl</strain>
    </source>
</reference>